<dbReference type="Proteomes" id="UP000239237">
    <property type="component" value="Unassembled WGS sequence"/>
</dbReference>
<protein>
    <submittedName>
        <fullName evidence="2">Uncharacterized protein</fullName>
    </submittedName>
</protein>
<reference evidence="1 4" key="2">
    <citation type="submission" date="2018-02" db="EMBL/GenBank/DDBJ databases">
        <authorList>
            <person name="Rodrigo-Torres L."/>
            <person name="Arahal R. D."/>
            <person name="Lucena T."/>
        </authorList>
    </citation>
    <scope>NUCLEOTIDE SEQUENCE [LARGE SCALE GENOMIC DNA]</scope>
    <source>
        <strain evidence="1 4">CECT 8486</strain>
    </source>
</reference>
<keyword evidence="4" id="KW-1185">Reference proteome</keyword>
<proteinExistence type="predicted"/>
<dbReference type="EMBL" id="OKQR01000004">
    <property type="protein sequence ID" value="SPD94525.1"/>
    <property type="molecule type" value="Genomic_DNA"/>
</dbReference>
<evidence type="ECO:0000313" key="3">
    <source>
        <dbReference type="Proteomes" id="UP000237923"/>
    </source>
</evidence>
<evidence type="ECO:0000313" key="2">
    <source>
        <dbReference type="EMBL" id="SPE06187.1"/>
    </source>
</evidence>
<evidence type="ECO:0000313" key="4">
    <source>
        <dbReference type="Proteomes" id="UP000239237"/>
    </source>
</evidence>
<evidence type="ECO:0000313" key="1">
    <source>
        <dbReference type="EMBL" id="SPD94525.1"/>
    </source>
</evidence>
<name>A0A2N9K825_9LACO</name>
<dbReference type="RefSeq" id="WP_105299846.1">
    <property type="nucleotide sequence ID" value="NZ_OKQR01000004.1"/>
</dbReference>
<sequence>MKYDDKLIEEIKKRFTKKKNTLYWVRIAYQRYSKQLNVFFEYAKIGTATHSEQIGRYVESEKERMPELAKRVKTETNVSVELDDFE</sequence>
<dbReference type="EMBL" id="OKQU01000001">
    <property type="protein sequence ID" value="SPE06187.1"/>
    <property type="molecule type" value="Genomic_DNA"/>
</dbReference>
<organism evidence="2 3">
    <name type="scientific">Leuconostoc suionicum</name>
    <dbReference type="NCBI Taxonomy" id="1511761"/>
    <lineage>
        <taxon>Bacteria</taxon>
        <taxon>Bacillati</taxon>
        <taxon>Bacillota</taxon>
        <taxon>Bacilli</taxon>
        <taxon>Lactobacillales</taxon>
        <taxon>Lactobacillaceae</taxon>
        <taxon>Leuconostoc</taxon>
    </lineage>
</organism>
<accession>A0A2N9K825</accession>
<dbReference type="AlphaFoldDB" id="A0A2N9K825"/>
<gene>
    <name evidence="1" type="ORF">LES8486_01709</name>
    <name evidence="2" type="ORF">LES9216_00074</name>
</gene>
<dbReference type="Proteomes" id="UP000237923">
    <property type="component" value="Unassembled WGS sequence"/>
</dbReference>
<reference evidence="2 3" key="1">
    <citation type="submission" date="2018-02" db="EMBL/GenBank/DDBJ databases">
        <authorList>
            <person name="Cohen D.B."/>
            <person name="Kent A.D."/>
        </authorList>
    </citation>
    <scope>NUCLEOTIDE SEQUENCE [LARGE SCALE GENOMIC DNA]</scope>
    <source>
        <strain evidence="2 3">CECT 9216</strain>
    </source>
</reference>